<sequence>MIIYCDGGSRGNPGPAASAFVAVKDNEIVYKESKFLGTETNNIAEYQAVLMALNWIIDSNLKGELIVNLDSQLVERQINGKYKVKSEKLKKFHKKILDILTNNNLKIKFIWAYRSDNELADTLVNEELDASASTGK</sequence>
<dbReference type="CDD" id="cd09279">
    <property type="entry name" value="RNase_HI_like"/>
    <property type="match status" value="1"/>
</dbReference>
<accession>A0A0F9Z002</accession>
<dbReference type="EMBL" id="LBOI01000003">
    <property type="protein sequence ID" value="KKP31996.1"/>
    <property type="molecule type" value="Genomic_DNA"/>
</dbReference>
<dbReference type="InterPro" id="IPR012337">
    <property type="entry name" value="RNaseH-like_sf"/>
</dbReference>
<dbReference type="Proteomes" id="UP000034803">
    <property type="component" value="Unassembled WGS sequence"/>
</dbReference>
<feature type="domain" description="RNase H type-1" evidence="1">
    <location>
        <begin position="1"/>
        <end position="129"/>
    </location>
</feature>
<dbReference type="PANTHER" id="PTHR46387">
    <property type="entry name" value="POLYNUCLEOTIDYL TRANSFERASE, RIBONUCLEASE H-LIKE SUPERFAMILY PROTEIN"/>
    <property type="match status" value="1"/>
</dbReference>
<dbReference type="PATRIC" id="fig|1618586.3.peg.200"/>
<comment type="caution">
    <text evidence="2">The sequence shown here is derived from an EMBL/GenBank/DDBJ whole genome shotgun (WGS) entry which is preliminary data.</text>
</comment>
<reference evidence="2 3" key="1">
    <citation type="journal article" date="2015" name="Nature">
        <title>rRNA introns, odd ribosomes, and small enigmatic genomes across a large radiation of phyla.</title>
        <authorList>
            <person name="Brown C.T."/>
            <person name="Hug L.A."/>
            <person name="Thomas B.C."/>
            <person name="Sharon I."/>
            <person name="Castelle C.J."/>
            <person name="Singh A."/>
            <person name="Wilkins M.J."/>
            <person name="Williams K.H."/>
            <person name="Banfield J.F."/>
        </authorList>
    </citation>
    <scope>NUCLEOTIDE SEQUENCE [LARGE SCALE GENOMIC DNA]</scope>
</reference>
<protein>
    <submittedName>
        <fullName evidence="2">Ribonuclease H</fullName>
    </submittedName>
</protein>
<dbReference type="AlphaFoldDB" id="A0A0F9Z002"/>
<organism evidence="2 3">
    <name type="scientific">Candidatus Woesebacteria bacterium GW2011_GWC2_31_9</name>
    <dbReference type="NCBI Taxonomy" id="1618586"/>
    <lineage>
        <taxon>Bacteria</taxon>
        <taxon>Candidatus Woeseibacteriota</taxon>
    </lineage>
</organism>
<dbReference type="Pfam" id="PF13456">
    <property type="entry name" value="RVT_3"/>
    <property type="match status" value="1"/>
</dbReference>
<dbReference type="PROSITE" id="PS50879">
    <property type="entry name" value="RNASE_H_1"/>
    <property type="match status" value="1"/>
</dbReference>
<dbReference type="SUPFAM" id="SSF53098">
    <property type="entry name" value="Ribonuclease H-like"/>
    <property type="match status" value="1"/>
</dbReference>
<gene>
    <name evidence="2" type="ORF">UR21_C0003G0029</name>
</gene>
<dbReference type="GO" id="GO:0003676">
    <property type="term" value="F:nucleic acid binding"/>
    <property type="evidence" value="ECO:0007669"/>
    <property type="project" value="InterPro"/>
</dbReference>
<dbReference type="InterPro" id="IPR002156">
    <property type="entry name" value="RNaseH_domain"/>
</dbReference>
<dbReference type="InterPro" id="IPR036397">
    <property type="entry name" value="RNaseH_sf"/>
</dbReference>
<dbReference type="PANTHER" id="PTHR46387:SF2">
    <property type="entry name" value="RIBONUCLEASE HI"/>
    <property type="match status" value="1"/>
</dbReference>
<evidence type="ECO:0000313" key="2">
    <source>
        <dbReference type="EMBL" id="KKP31996.1"/>
    </source>
</evidence>
<evidence type="ECO:0000313" key="3">
    <source>
        <dbReference type="Proteomes" id="UP000034803"/>
    </source>
</evidence>
<name>A0A0F9Z002_9BACT</name>
<proteinExistence type="predicted"/>
<evidence type="ECO:0000259" key="1">
    <source>
        <dbReference type="PROSITE" id="PS50879"/>
    </source>
</evidence>
<dbReference type="Gene3D" id="3.30.420.10">
    <property type="entry name" value="Ribonuclease H-like superfamily/Ribonuclease H"/>
    <property type="match status" value="1"/>
</dbReference>
<dbReference type="GO" id="GO:0004523">
    <property type="term" value="F:RNA-DNA hybrid ribonuclease activity"/>
    <property type="evidence" value="ECO:0007669"/>
    <property type="project" value="InterPro"/>
</dbReference>